<organism evidence="1 2">
    <name type="scientific">Pluteus cervinus</name>
    <dbReference type="NCBI Taxonomy" id="181527"/>
    <lineage>
        <taxon>Eukaryota</taxon>
        <taxon>Fungi</taxon>
        <taxon>Dikarya</taxon>
        <taxon>Basidiomycota</taxon>
        <taxon>Agaricomycotina</taxon>
        <taxon>Agaricomycetes</taxon>
        <taxon>Agaricomycetidae</taxon>
        <taxon>Agaricales</taxon>
        <taxon>Pluteineae</taxon>
        <taxon>Pluteaceae</taxon>
        <taxon>Pluteus</taxon>
    </lineage>
</organism>
<name>A0ACD3ATG3_9AGAR</name>
<dbReference type="Proteomes" id="UP000308600">
    <property type="component" value="Unassembled WGS sequence"/>
</dbReference>
<protein>
    <submittedName>
        <fullName evidence="1">Uncharacterized protein</fullName>
    </submittedName>
</protein>
<proteinExistence type="predicted"/>
<dbReference type="EMBL" id="ML208339">
    <property type="protein sequence ID" value="TFK69015.1"/>
    <property type="molecule type" value="Genomic_DNA"/>
</dbReference>
<accession>A0ACD3ATG3</accession>
<evidence type="ECO:0000313" key="2">
    <source>
        <dbReference type="Proteomes" id="UP000308600"/>
    </source>
</evidence>
<keyword evidence="2" id="KW-1185">Reference proteome</keyword>
<evidence type="ECO:0000313" key="1">
    <source>
        <dbReference type="EMBL" id="TFK69015.1"/>
    </source>
</evidence>
<sequence length="486" mass="54311">MAERELSQSNPEREALLPELWFEVIAFLSVQDLLPLSKCSRTLRNISTPVLFRTFIVHPFAIQDPNQRIIRRSLAAMGIRMPGPEDCLQILGQPHIAQVIETFAILPPDITPRTLHHVRYPVETLTELGSLIDQIFQLLPSLPKLRRLVCAHFSLTEERVDTLIRLPLKRLQLQLCTLPAISPVVARAPGTLESVALVFMPGSWDHIECSAAHVSLFTALFSSPNLKSIHSVNLNTILLCISQSPPPSLTKLHLPIECATSRYLIPALKLCGSLQSLSFTCRHGRASYNPMPQLPPGSLPNLESFAGPAEYLPNFIQGTSSLKHVHLIHTEFVQVPASSIHLIHQTIESFTCSSALVGPFFFPTIHSHFASSPLKNLTLVSRALEIRESLKDPTLSPFPGMRQFRARVVTGSWNDREFIVNHFGEYVPLLLRLYPGLEEAEFVHPMLDKTQLIMAWNRKEAGRDDDGNIGMALKVLEIEESEAETS</sequence>
<reference evidence="1 2" key="1">
    <citation type="journal article" date="2019" name="Nat. Ecol. Evol.">
        <title>Megaphylogeny resolves global patterns of mushroom evolution.</title>
        <authorList>
            <person name="Varga T."/>
            <person name="Krizsan K."/>
            <person name="Foldi C."/>
            <person name="Dima B."/>
            <person name="Sanchez-Garcia M."/>
            <person name="Sanchez-Ramirez S."/>
            <person name="Szollosi G.J."/>
            <person name="Szarkandi J.G."/>
            <person name="Papp V."/>
            <person name="Albert L."/>
            <person name="Andreopoulos W."/>
            <person name="Angelini C."/>
            <person name="Antonin V."/>
            <person name="Barry K.W."/>
            <person name="Bougher N.L."/>
            <person name="Buchanan P."/>
            <person name="Buyck B."/>
            <person name="Bense V."/>
            <person name="Catcheside P."/>
            <person name="Chovatia M."/>
            <person name="Cooper J."/>
            <person name="Damon W."/>
            <person name="Desjardin D."/>
            <person name="Finy P."/>
            <person name="Geml J."/>
            <person name="Haridas S."/>
            <person name="Hughes K."/>
            <person name="Justo A."/>
            <person name="Karasinski D."/>
            <person name="Kautmanova I."/>
            <person name="Kiss B."/>
            <person name="Kocsube S."/>
            <person name="Kotiranta H."/>
            <person name="LaButti K.M."/>
            <person name="Lechner B.E."/>
            <person name="Liimatainen K."/>
            <person name="Lipzen A."/>
            <person name="Lukacs Z."/>
            <person name="Mihaltcheva S."/>
            <person name="Morgado L.N."/>
            <person name="Niskanen T."/>
            <person name="Noordeloos M.E."/>
            <person name="Ohm R.A."/>
            <person name="Ortiz-Santana B."/>
            <person name="Ovrebo C."/>
            <person name="Racz N."/>
            <person name="Riley R."/>
            <person name="Savchenko A."/>
            <person name="Shiryaev A."/>
            <person name="Soop K."/>
            <person name="Spirin V."/>
            <person name="Szebenyi C."/>
            <person name="Tomsovsky M."/>
            <person name="Tulloss R.E."/>
            <person name="Uehling J."/>
            <person name="Grigoriev I.V."/>
            <person name="Vagvolgyi C."/>
            <person name="Papp T."/>
            <person name="Martin F.M."/>
            <person name="Miettinen O."/>
            <person name="Hibbett D.S."/>
            <person name="Nagy L.G."/>
        </authorList>
    </citation>
    <scope>NUCLEOTIDE SEQUENCE [LARGE SCALE GENOMIC DNA]</scope>
    <source>
        <strain evidence="1 2">NL-1719</strain>
    </source>
</reference>
<gene>
    <name evidence="1" type="ORF">BDN72DRAFT_841103</name>
</gene>